<feature type="domain" description="Uracil-DNA glycosylase-like" evidence="1">
    <location>
        <begin position="6"/>
        <end position="163"/>
    </location>
</feature>
<dbReference type="SMART" id="SM00986">
    <property type="entry name" value="UDG"/>
    <property type="match status" value="1"/>
</dbReference>
<dbReference type="Gene3D" id="3.40.470.10">
    <property type="entry name" value="Uracil-DNA glycosylase-like domain"/>
    <property type="match status" value="1"/>
</dbReference>
<comment type="caution">
    <text evidence="2">The sequence shown here is derived from an EMBL/GenBank/DDBJ whole genome shotgun (WGS) entry which is preliminary data.</text>
</comment>
<dbReference type="EMBL" id="BAAAFH010000022">
    <property type="protein sequence ID" value="GAA0876893.1"/>
    <property type="molecule type" value="Genomic_DNA"/>
</dbReference>
<dbReference type="InterPro" id="IPR047124">
    <property type="entry name" value="HI_0220.2"/>
</dbReference>
<sequence length="172" mass="19388">MGPNPVVSAHSDSKIVVIGQAPGSVVHQTGVPWDDASGNRLRDWLGVTEDVFYTPEIFALIPMGFCYPGKGRSGDLPPRPECAPKWHGELLSQIHHPQLILLIGTYAQQYYLGNRRKSTLTETVKNYMTYSPDYLPLPHPSPRNNIWLKKNPWFESEVIDSLRHQVKSIINS</sequence>
<gene>
    <name evidence="2" type="ORF">GCM10009118_33030</name>
</gene>
<dbReference type="SUPFAM" id="SSF52141">
    <property type="entry name" value="Uracil-DNA glycosylase-like"/>
    <property type="match status" value="1"/>
</dbReference>
<dbReference type="Proteomes" id="UP001501126">
    <property type="component" value="Unassembled WGS sequence"/>
</dbReference>
<name>A0ABP3Y8D8_9FLAO</name>
<evidence type="ECO:0000313" key="3">
    <source>
        <dbReference type="Proteomes" id="UP001501126"/>
    </source>
</evidence>
<dbReference type="InterPro" id="IPR036895">
    <property type="entry name" value="Uracil-DNA_glycosylase-like_sf"/>
</dbReference>
<dbReference type="Pfam" id="PF03167">
    <property type="entry name" value="UDG"/>
    <property type="match status" value="1"/>
</dbReference>
<organism evidence="2 3">
    <name type="scientific">Wandonia haliotis</name>
    <dbReference type="NCBI Taxonomy" id="574963"/>
    <lineage>
        <taxon>Bacteria</taxon>
        <taxon>Pseudomonadati</taxon>
        <taxon>Bacteroidota</taxon>
        <taxon>Flavobacteriia</taxon>
        <taxon>Flavobacteriales</taxon>
        <taxon>Crocinitomicaceae</taxon>
        <taxon>Wandonia</taxon>
    </lineage>
</organism>
<evidence type="ECO:0000313" key="2">
    <source>
        <dbReference type="EMBL" id="GAA0876893.1"/>
    </source>
</evidence>
<reference evidence="3" key="1">
    <citation type="journal article" date="2019" name="Int. J. Syst. Evol. Microbiol.">
        <title>The Global Catalogue of Microorganisms (GCM) 10K type strain sequencing project: providing services to taxonomists for standard genome sequencing and annotation.</title>
        <authorList>
            <consortium name="The Broad Institute Genomics Platform"/>
            <consortium name="The Broad Institute Genome Sequencing Center for Infectious Disease"/>
            <person name="Wu L."/>
            <person name="Ma J."/>
        </authorList>
    </citation>
    <scope>NUCLEOTIDE SEQUENCE [LARGE SCALE GENOMIC DNA]</scope>
    <source>
        <strain evidence="3">JCM 16083</strain>
    </source>
</reference>
<protein>
    <submittedName>
        <fullName evidence="2">Uracil-DNA glycosylase family protein</fullName>
    </submittedName>
</protein>
<dbReference type="PANTHER" id="PTHR42160">
    <property type="entry name" value="URACIL-DNA GLYCOSYLASE SUPERFAMILY PROTEIN"/>
    <property type="match status" value="1"/>
</dbReference>
<dbReference type="SMART" id="SM00987">
    <property type="entry name" value="UreE_C"/>
    <property type="match status" value="1"/>
</dbReference>
<proteinExistence type="predicted"/>
<dbReference type="InterPro" id="IPR005122">
    <property type="entry name" value="Uracil-DNA_glycosylase-like"/>
</dbReference>
<accession>A0ABP3Y8D8</accession>
<keyword evidence="3" id="KW-1185">Reference proteome</keyword>
<evidence type="ECO:0000259" key="1">
    <source>
        <dbReference type="SMART" id="SM00986"/>
    </source>
</evidence>
<dbReference type="CDD" id="cd10033">
    <property type="entry name" value="UDG_like"/>
    <property type="match status" value="1"/>
</dbReference>
<dbReference type="PANTHER" id="PTHR42160:SF1">
    <property type="entry name" value="URACIL-DNA GLYCOSYLASE SUPERFAMILY PROTEIN"/>
    <property type="match status" value="1"/>
</dbReference>